<dbReference type="EMBL" id="JAERQJ010000010">
    <property type="protein sequence ID" value="MBL0685632.1"/>
    <property type="molecule type" value="Genomic_DNA"/>
</dbReference>
<dbReference type="InterPro" id="IPR013538">
    <property type="entry name" value="ASHA1/2-like_C"/>
</dbReference>
<feature type="domain" description="Activator of Hsp90 ATPase homologue 1/2-like C-terminal" evidence="2">
    <location>
        <begin position="11"/>
        <end position="133"/>
    </location>
</feature>
<evidence type="ECO:0000256" key="1">
    <source>
        <dbReference type="ARBA" id="ARBA00006817"/>
    </source>
</evidence>
<evidence type="ECO:0000313" key="3">
    <source>
        <dbReference type="EMBL" id="MBL0685632.1"/>
    </source>
</evidence>
<dbReference type="SUPFAM" id="SSF55961">
    <property type="entry name" value="Bet v1-like"/>
    <property type="match status" value="1"/>
</dbReference>
<reference evidence="3" key="1">
    <citation type="submission" date="2021-01" db="EMBL/GenBank/DDBJ databases">
        <authorList>
            <person name="Zhong Y.L."/>
        </authorList>
    </citation>
    <scope>NUCLEOTIDE SEQUENCE</scope>
    <source>
        <strain evidence="3">KCTC 23302</strain>
    </source>
</reference>
<comment type="caution">
    <text evidence="3">The sequence shown here is derived from an EMBL/GenBank/DDBJ whole genome shotgun (WGS) entry which is preliminary data.</text>
</comment>
<gene>
    <name evidence="3" type="ORF">JJQ60_19000</name>
</gene>
<keyword evidence="4" id="KW-1185">Reference proteome</keyword>
<dbReference type="Proteomes" id="UP000651057">
    <property type="component" value="Unassembled WGS sequence"/>
</dbReference>
<accession>A0A937DBD5</accession>
<protein>
    <submittedName>
        <fullName evidence="3">SRPBCC domain-containing protein</fullName>
    </submittedName>
</protein>
<comment type="similarity">
    <text evidence="1">Belongs to the AHA1 family.</text>
</comment>
<evidence type="ECO:0000259" key="2">
    <source>
        <dbReference type="Pfam" id="PF08327"/>
    </source>
</evidence>
<dbReference type="Pfam" id="PF08327">
    <property type="entry name" value="AHSA1"/>
    <property type="match status" value="1"/>
</dbReference>
<sequence length="141" mass="16553">MKTVVVKETYDAPIESIWKALTDKEEMKKWYFDLSEFKPEVGFEFQFEGQGVKGERYIHLCKITEVIPLKRLQYSWEYENFKGSSLVTFDLSKEGNKTQLTLTHTGLETFPQDNPDFDIKNFEGGWTELLTKLLCDYLTTK</sequence>
<dbReference type="Gene3D" id="3.30.530.20">
    <property type="match status" value="1"/>
</dbReference>
<evidence type="ECO:0000313" key="4">
    <source>
        <dbReference type="Proteomes" id="UP000651057"/>
    </source>
</evidence>
<dbReference type="CDD" id="cd07814">
    <property type="entry name" value="SRPBCC_CalC_Aha1-like"/>
    <property type="match status" value="1"/>
</dbReference>
<organism evidence="3 4">
    <name type="scientific">Aquimarina mytili</name>
    <dbReference type="NCBI Taxonomy" id="874423"/>
    <lineage>
        <taxon>Bacteria</taxon>
        <taxon>Pseudomonadati</taxon>
        <taxon>Bacteroidota</taxon>
        <taxon>Flavobacteriia</taxon>
        <taxon>Flavobacteriales</taxon>
        <taxon>Flavobacteriaceae</taxon>
        <taxon>Aquimarina</taxon>
    </lineage>
</organism>
<proteinExistence type="inferred from homology"/>
<dbReference type="AlphaFoldDB" id="A0A937DBD5"/>
<name>A0A937DBD5_9FLAO</name>
<dbReference type="InterPro" id="IPR023393">
    <property type="entry name" value="START-like_dom_sf"/>
</dbReference>
<dbReference type="RefSeq" id="WP_201923919.1">
    <property type="nucleotide sequence ID" value="NZ_BAABAX010000030.1"/>
</dbReference>